<dbReference type="InterPro" id="IPR029058">
    <property type="entry name" value="AB_hydrolase_fold"/>
</dbReference>
<accession>A0ABP9NQ31</accession>
<evidence type="ECO:0000256" key="1">
    <source>
        <dbReference type="ARBA" id="ARBA00022801"/>
    </source>
</evidence>
<keyword evidence="1" id="KW-0378">Hydrolase</keyword>
<keyword evidence="4" id="KW-1185">Reference proteome</keyword>
<feature type="domain" description="Peptidase S9 prolyl oligopeptidase catalytic" evidence="2">
    <location>
        <begin position="165"/>
        <end position="382"/>
    </location>
</feature>
<dbReference type="PANTHER" id="PTHR42776:SF27">
    <property type="entry name" value="DIPEPTIDYL PEPTIDASE FAMILY MEMBER 6"/>
    <property type="match status" value="1"/>
</dbReference>
<dbReference type="InterPro" id="IPR001375">
    <property type="entry name" value="Peptidase_S9_cat"/>
</dbReference>
<dbReference type="SUPFAM" id="SSF53474">
    <property type="entry name" value="alpha/beta-Hydrolases"/>
    <property type="match status" value="1"/>
</dbReference>
<sequence>MLDAQTGDERVLTAALDRQCVRAPLWQGEHVLFSLEDGGDVEVWRVRADGDATPEPLVDGTRVVTGFDAAGGTLAFVATTPTELPELYVRDAQGAERRLTSLGRAFHDAVPAAWPEHFTVPSPAGDGEVDAWLVRPAEAPEGERLPVLLSVHGGPMSQYGNSWFDEFQLWTGAGYAVVYCNPHGSTGRTEAWARGIRPPEAAEVPGTGWGGIDADDVLAVLDAALAREPALHPDRVGVLGGSYGGYMTSWLVGHTDRFAAACSERACNNLESEEWSSDSAGYFRFEFGLTHLDRPDVYRRMSPISYVRDIDTPLLILHAEDDLRCHVEQADQLFVALRMLGKPVEYWRFPAESHEMSRSGSPRHRVQRAEIILDWFGRHLGGRRPAFTWDHPSREG</sequence>
<organism evidence="3 4">
    <name type="scientific">Pseudonocardia adelaidensis</name>
    <dbReference type="NCBI Taxonomy" id="648754"/>
    <lineage>
        <taxon>Bacteria</taxon>
        <taxon>Bacillati</taxon>
        <taxon>Actinomycetota</taxon>
        <taxon>Actinomycetes</taxon>
        <taxon>Pseudonocardiales</taxon>
        <taxon>Pseudonocardiaceae</taxon>
        <taxon>Pseudonocardia</taxon>
    </lineage>
</organism>
<evidence type="ECO:0000313" key="4">
    <source>
        <dbReference type="Proteomes" id="UP001500804"/>
    </source>
</evidence>
<proteinExistence type="predicted"/>
<protein>
    <recommendedName>
        <fullName evidence="2">Peptidase S9 prolyl oligopeptidase catalytic domain-containing protein</fullName>
    </recommendedName>
</protein>
<comment type="caution">
    <text evidence="3">The sequence shown here is derived from an EMBL/GenBank/DDBJ whole genome shotgun (WGS) entry which is preliminary data.</text>
</comment>
<dbReference type="Pfam" id="PF00326">
    <property type="entry name" value="Peptidase_S9"/>
    <property type="match status" value="1"/>
</dbReference>
<reference evidence="4" key="1">
    <citation type="journal article" date="2019" name="Int. J. Syst. Evol. Microbiol.">
        <title>The Global Catalogue of Microorganisms (GCM) 10K type strain sequencing project: providing services to taxonomists for standard genome sequencing and annotation.</title>
        <authorList>
            <consortium name="The Broad Institute Genomics Platform"/>
            <consortium name="The Broad Institute Genome Sequencing Center for Infectious Disease"/>
            <person name="Wu L."/>
            <person name="Ma J."/>
        </authorList>
    </citation>
    <scope>NUCLEOTIDE SEQUENCE [LARGE SCALE GENOMIC DNA]</scope>
    <source>
        <strain evidence="4">JCM 18302</strain>
    </source>
</reference>
<dbReference type="SUPFAM" id="SSF82171">
    <property type="entry name" value="DPP6 N-terminal domain-like"/>
    <property type="match status" value="1"/>
</dbReference>
<dbReference type="EMBL" id="BAABJO010000020">
    <property type="protein sequence ID" value="GAA5129489.1"/>
    <property type="molecule type" value="Genomic_DNA"/>
</dbReference>
<gene>
    <name evidence="3" type="ORF">GCM10023320_50030</name>
</gene>
<evidence type="ECO:0000313" key="3">
    <source>
        <dbReference type="EMBL" id="GAA5129489.1"/>
    </source>
</evidence>
<dbReference type="Proteomes" id="UP001500804">
    <property type="component" value="Unassembled WGS sequence"/>
</dbReference>
<dbReference type="Gene3D" id="3.40.50.1820">
    <property type="entry name" value="alpha/beta hydrolase"/>
    <property type="match status" value="1"/>
</dbReference>
<name>A0ABP9NQ31_9PSEU</name>
<evidence type="ECO:0000259" key="2">
    <source>
        <dbReference type="Pfam" id="PF00326"/>
    </source>
</evidence>
<dbReference type="PANTHER" id="PTHR42776">
    <property type="entry name" value="SERINE PEPTIDASE S9 FAMILY MEMBER"/>
    <property type="match status" value="1"/>
</dbReference>